<dbReference type="Proteomes" id="UP001501231">
    <property type="component" value="Unassembled WGS sequence"/>
</dbReference>
<proteinExistence type="predicted"/>
<sequence>MIETTRDIRTICLPRWGRVAADPGVVPWLVLDEEGEAVRPIRRFLLDFVAWNNRTGSVRSYAFDLLRWWRWLPASWATSP</sequence>
<comment type="caution">
    <text evidence="1">The sequence shown here is derived from an EMBL/GenBank/DDBJ whole genome shotgun (WGS) entry which is preliminary data.</text>
</comment>
<keyword evidence="2" id="KW-1185">Reference proteome</keyword>
<dbReference type="RefSeq" id="WP_344596661.1">
    <property type="nucleotide sequence ID" value="NZ_BAAARW010000038.1"/>
</dbReference>
<evidence type="ECO:0008006" key="3">
    <source>
        <dbReference type="Google" id="ProtNLM"/>
    </source>
</evidence>
<protein>
    <recommendedName>
        <fullName evidence="3">Integrase</fullName>
    </recommendedName>
</protein>
<reference evidence="1 2" key="1">
    <citation type="journal article" date="2019" name="Int. J. Syst. Evol. Microbiol.">
        <title>The Global Catalogue of Microorganisms (GCM) 10K type strain sequencing project: providing services to taxonomists for standard genome sequencing and annotation.</title>
        <authorList>
            <consortium name="The Broad Institute Genomics Platform"/>
            <consortium name="The Broad Institute Genome Sequencing Center for Infectious Disease"/>
            <person name="Wu L."/>
            <person name="Ma J."/>
        </authorList>
    </citation>
    <scope>NUCLEOTIDE SEQUENCE [LARGE SCALE GENOMIC DNA]</scope>
    <source>
        <strain evidence="1 2">JCM 3325</strain>
    </source>
</reference>
<name>A0ABN3K715_9ACTN</name>
<evidence type="ECO:0000313" key="1">
    <source>
        <dbReference type="EMBL" id="GAA2451429.1"/>
    </source>
</evidence>
<accession>A0ABN3K715</accession>
<evidence type="ECO:0000313" key="2">
    <source>
        <dbReference type="Proteomes" id="UP001501231"/>
    </source>
</evidence>
<gene>
    <name evidence="1" type="ORF">GCM10010191_81900</name>
</gene>
<dbReference type="EMBL" id="BAAARW010000038">
    <property type="protein sequence ID" value="GAA2451429.1"/>
    <property type="molecule type" value="Genomic_DNA"/>
</dbReference>
<organism evidence="1 2">
    <name type="scientific">Actinomadura vinacea</name>
    <dbReference type="NCBI Taxonomy" id="115336"/>
    <lineage>
        <taxon>Bacteria</taxon>
        <taxon>Bacillati</taxon>
        <taxon>Actinomycetota</taxon>
        <taxon>Actinomycetes</taxon>
        <taxon>Streptosporangiales</taxon>
        <taxon>Thermomonosporaceae</taxon>
        <taxon>Actinomadura</taxon>
    </lineage>
</organism>